<dbReference type="Gene3D" id="1.10.150.750">
    <property type="match status" value="1"/>
</dbReference>
<reference evidence="2" key="1">
    <citation type="submission" date="2017-02" db="EMBL/GenBank/DDBJ databases">
        <title>Pseudomonas floridae sp. nov., a novel pathogenic bacterial species isolated from tomato.</title>
        <authorList>
            <person name="Timilsina S."/>
            <person name="Vallad G.E."/>
            <person name="Jones J.B."/>
        </authorList>
    </citation>
    <scope>NUCLEOTIDE SEQUENCE [LARGE SCALE GENOMIC DNA]</scope>
    <source>
        <strain evidence="2">GEV388</strain>
    </source>
</reference>
<organism evidence="1 2">
    <name type="scientific">Pseudomonas floridensis</name>
    <dbReference type="NCBI Taxonomy" id="1958950"/>
    <lineage>
        <taxon>Bacteria</taxon>
        <taxon>Pseudomonadati</taxon>
        <taxon>Pseudomonadota</taxon>
        <taxon>Gammaproteobacteria</taxon>
        <taxon>Pseudomonadales</taxon>
        <taxon>Pseudomonadaceae</taxon>
        <taxon>Pseudomonas</taxon>
    </lineage>
</organism>
<protein>
    <submittedName>
        <fullName evidence="1">2-haloalkanoic acid dehalogenase</fullName>
    </submittedName>
</protein>
<dbReference type="EMBL" id="MUIO01000070">
    <property type="protein sequence ID" value="ORC57986.1"/>
    <property type="molecule type" value="Genomic_DNA"/>
</dbReference>
<dbReference type="InterPro" id="IPR023214">
    <property type="entry name" value="HAD_sf"/>
</dbReference>
<comment type="caution">
    <text evidence="1">The sequence shown here is derived from an EMBL/GenBank/DDBJ whole genome shotgun (WGS) entry which is preliminary data.</text>
</comment>
<dbReference type="OrthoDB" id="5865007at2"/>
<dbReference type="SUPFAM" id="SSF56784">
    <property type="entry name" value="HAD-like"/>
    <property type="match status" value="1"/>
</dbReference>
<gene>
    <name evidence="1" type="ORF">BZK31_17285</name>
</gene>
<dbReference type="AlphaFoldDB" id="A0A1X0N392"/>
<evidence type="ECO:0000313" key="1">
    <source>
        <dbReference type="EMBL" id="ORC57986.1"/>
    </source>
</evidence>
<dbReference type="STRING" id="1958950.BZK31_17285"/>
<sequence>METLPAMGLIDYRALLIDCDEVLVDRDSGVWTALQPLLENAVGTPDRDEVLARFNEVIGTLYPRFDELGFSGLLCFAHRQLAERLGIKTSWEEGMTFARSVPGWTLFEDAPGAMLYLRKFYRLLVYADRDLQDRGLLCERLGMEPDSLLSLTTHPLDDTGWLADMGLEARETLLVSRPPATALGDGGLCLIRRSRAQHRQPCPADLCINSMADLVAQHQLSLRR</sequence>
<name>A0A1X0N392_9PSED</name>
<dbReference type="Proteomes" id="UP000192815">
    <property type="component" value="Unassembled WGS sequence"/>
</dbReference>
<keyword evidence="2" id="KW-1185">Reference proteome</keyword>
<accession>A0A1X0N392</accession>
<dbReference type="Gene3D" id="3.40.50.1000">
    <property type="entry name" value="HAD superfamily/HAD-like"/>
    <property type="match status" value="1"/>
</dbReference>
<dbReference type="InterPro" id="IPR036412">
    <property type="entry name" value="HAD-like_sf"/>
</dbReference>
<proteinExistence type="predicted"/>
<evidence type="ECO:0000313" key="2">
    <source>
        <dbReference type="Proteomes" id="UP000192815"/>
    </source>
</evidence>